<dbReference type="InterPro" id="IPR023278">
    <property type="entry name" value="Ethylene_insens-like_DNA-bd"/>
</dbReference>
<dbReference type="GO" id="GO:0005634">
    <property type="term" value="C:nucleus"/>
    <property type="evidence" value="ECO:0007669"/>
    <property type="project" value="InterPro"/>
</dbReference>
<dbReference type="Proteomes" id="UP000256601">
    <property type="component" value="Unassembled WGS sequence"/>
</dbReference>
<evidence type="ECO:0000313" key="3">
    <source>
        <dbReference type="EMBL" id="RDW23571.1"/>
    </source>
</evidence>
<accession>A0A371BZQ8</accession>
<feature type="region of interest" description="Disordered" evidence="1">
    <location>
        <begin position="342"/>
        <end position="380"/>
    </location>
</feature>
<dbReference type="GO" id="GO:0003700">
    <property type="term" value="F:DNA-binding transcription factor activity"/>
    <property type="evidence" value="ECO:0007669"/>
    <property type="project" value="InterPro"/>
</dbReference>
<feature type="region of interest" description="Disordered" evidence="1">
    <location>
        <begin position="413"/>
        <end position="457"/>
    </location>
</feature>
<dbReference type="EMBL" id="KZ859076">
    <property type="protein sequence ID" value="RDW23571.1"/>
    <property type="molecule type" value="Genomic_DNA"/>
</dbReference>
<sequence length="457" mass="51372">MTSHHLPVPNASNLRLASLVRELSQLSGVDFALVTLSTTPINDDTCSETAVSHSLPLLEGRHFSLFASSEFKGHIGAVVDENLVPALVEHKQAQDLPRTLIDLTNTEALLAYLAACLFLLQQETCKNIARTWIKFIEPKKQSKYPYKRGSCTAPPWWPRGVTHKEPDHLQKNERINLLTHLLLYSDFSLETLMEATNENRDVVPSPKRVFVDQAFDIAQVYRFLHRSSHPNDGSVDMSRYTNYEVIHVHALTYGQNRYERKDEPRMSSRAPYRSFGMSLPTEDNRGMILKRECSSSSPTMLSPGYPGSINCAYNGLYTAYGSHSGSTTPRMTMEPVLPRNESLVSRNEPPRGYFKPHFSPDTYRAPPPAQPSNSSASKYHYPGHYGTSYTYTQQPHNPYYVNGYYAQQSVGEIQMRSPPSSSSSANTSVDSNEDFGLSAKRSMAVDDVRPLKRPVSR</sequence>
<dbReference type="VEuPathDB" id="FungiDB:YALI1_F08111g"/>
<reference evidence="3 4" key="1">
    <citation type="submission" date="2018-07" db="EMBL/GenBank/DDBJ databases">
        <title>Draft Genome Assemblies for Five Robust Yarrowia lipolytica Strains Exhibiting High Lipid Production and Pentose Sugar Utilization and Sugar Alcohol Secretion from Undetoxified Lignocellulosic Biomass Hydrolysates.</title>
        <authorList>
            <consortium name="DOE Joint Genome Institute"/>
            <person name="Walker C."/>
            <person name="Ryu S."/>
            <person name="Na H."/>
            <person name="Zane M."/>
            <person name="LaButti K."/>
            <person name="Lipzen A."/>
            <person name="Haridas S."/>
            <person name="Barry K."/>
            <person name="Grigoriev I.V."/>
            <person name="Quarterman J."/>
            <person name="Slininger P."/>
            <person name="Dien B."/>
            <person name="Trinh C.T."/>
        </authorList>
    </citation>
    <scope>NUCLEOTIDE SEQUENCE [LARGE SCALE GENOMIC DNA]</scope>
    <source>
        <strain evidence="3 4">YB392</strain>
    </source>
</reference>
<feature type="region of interest" description="Disordered" evidence="1">
    <location>
        <begin position="258"/>
        <end position="277"/>
    </location>
</feature>
<dbReference type="VEuPathDB" id="FungiDB:YALI0_F05412g"/>
<evidence type="ECO:0000259" key="2">
    <source>
        <dbReference type="Pfam" id="PF11001"/>
    </source>
</evidence>
<dbReference type="InterPro" id="IPR047092">
    <property type="entry name" value="AFUB_07903/YDR124W-like_hel"/>
</dbReference>
<evidence type="ECO:0000313" key="4">
    <source>
        <dbReference type="Proteomes" id="UP000256601"/>
    </source>
</evidence>
<evidence type="ECO:0000256" key="1">
    <source>
        <dbReference type="SAM" id="MobiDB-lite"/>
    </source>
</evidence>
<dbReference type="AlphaFoldDB" id="A0A371BZQ8"/>
<dbReference type="SUPFAM" id="SSF116768">
    <property type="entry name" value="DNA-binding domain of EIN3-like"/>
    <property type="match status" value="1"/>
</dbReference>
<gene>
    <name evidence="3" type="ORF">B0I71DRAFT_135752</name>
</gene>
<proteinExistence type="predicted"/>
<feature type="domain" description="Subtelomeric hrmA-associated cluster protein AFUB-079030/YDR124W-like helical bundle" evidence="2">
    <location>
        <begin position="103"/>
        <end position="219"/>
    </location>
</feature>
<organism evidence="3 4">
    <name type="scientific">Yarrowia lipolytica</name>
    <name type="common">Candida lipolytica</name>
    <dbReference type="NCBI Taxonomy" id="4952"/>
    <lineage>
        <taxon>Eukaryota</taxon>
        <taxon>Fungi</taxon>
        <taxon>Dikarya</taxon>
        <taxon>Ascomycota</taxon>
        <taxon>Saccharomycotina</taxon>
        <taxon>Dipodascomycetes</taxon>
        <taxon>Dipodascales</taxon>
        <taxon>Dipodascales incertae sedis</taxon>
        <taxon>Yarrowia</taxon>
    </lineage>
</organism>
<dbReference type="PANTHER" id="PTHR36102">
    <property type="entry name" value="CHROMOSOME 10, WHOLE GENOME SHOTGUN SEQUENCE"/>
    <property type="match status" value="1"/>
</dbReference>
<dbReference type="Pfam" id="PF11001">
    <property type="entry name" value="AFUB_07903_YDR124W_hel"/>
    <property type="match status" value="1"/>
</dbReference>
<protein>
    <recommendedName>
        <fullName evidence="2">Subtelomeric hrmA-associated cluster protein AFUB-079030/YDR124W-like helical bundle domain-containing protein</fullName>
    </recommendedName>
</protein>
<name>A0A371BZQ8_YARLL</name>
<dbReference type="InterPro" id="IPR021264">
    <property type="entry name" value="AFUB_079030/YDR124W-like"/>
</dbReference>
<dbReference type="PANTHER" id="PTHR36102:SF1">
    <property type="entry name" value="YDR124W-LIKE HELICAL BUNDLE DOMAIN-CONTAINING PROTEIN"/>
    <property type="match status" value="1"/>
</dbReference>